<dbReference type="PANTHER" id="PTHR43482:SF1">
    <property type="entry name" value="PROTEIN AST1-RELATED"/>
    <property type="match status" value="1"/>
</dbReference>
<evidence type="ECO:0000259" key="1">
    <source>
        <dbReference type="SMART" id="SM00829"/>
    </source>
</evidence>
<dbReference type="InterPro" id="IPR052585">
    <property type="entry name" value="Lipid_raft_assoc_Zn_ADH"/>
</dbReference>
<dbReference type="Pfam" id="PF08240">
    <property type="entry name" value="ADH_N"/>
    <property type="match status" value="1"/>
</dbReference>
<sequence>MSSAKKVLKNLDPKLATEAYLPSVQAPQEIKVDEVKLRRVARPIRNVRHIPIKAQVFHSRDGPLEFSYDRKIKTPIPKNKLVVQVTHCALNPVDAKIRNGYVNATSGQIGLGREYSGVVTHVGSDVAYAWHEGDEVFGIYYHPHMAVGALQSSLLIDPKSDCIAIKPPNISAAEAAGSMWCFGTAFNILDRLHKSKYLKPESNVLINGGTSSVGMFAIQLLKRYYKIQQKIVVVTSSNGPEVLCEQFPDLRDEMIFVNYLTCRGKASIPLRKMIKEQTVDTFHEAQDATHDDVVPYMQGKFDVVLDFVGGYDIVSHSTTLIHGGGAYVTTVGDYVANYKEDIYNSWDNPSANARKVFGAVLYSYDYSHFYFNPTPGSASKNEWIDKCSELLADGTVKCVVYKTLDWKKTAEALKILQTQRAQGKIVLEVEEF</sequence>
<evidence type="ECO:0000313" key="3">
    <source>
        <dbReference type="Proteomes" id="UP001377567"/>
    </source>
</evidence>
<comment type="caution">
    <text evidence="2">The sequence shown here is derived from an EMBL/GenBank/DDBJ whole genome shotgun (WGS) entry which is preliminary data.</text>
</comment>
<gene>
    <name evidence="2" type="ORF">DAKH74_033840</name>
</gene>
<dbReference type="SUPFAM" id="SSF50129">
    <property type="entry name" value="GroES-like"/>
    <property type="match status" value="1"/>
</dbReference>
<dbReference type="CDD" id="cd08247">
    <property type="entry name" value="AST1_like"/>
    <property type="match status" value="1"/>
</dbReference>
<dbReference type="AlphaFoldDB" id="A0AAV5RZP1"/>
<keyword evidence="3" id="KW-1185">Reference proteome</keyword>
<dbReference type="Proteomes" id="UP001377567">
    <property type="component" value="Unassembled WGS sequence"/>
</dbReference>
<evidence type="ECO:0000313" key="2">
    <source>
        <dbReference type="EMBL" id="GMM56768.1"/>
    </source>
</evidence>
<protein>
    <submittedName>
        <fullName evidence="2">Ast1 protein</fullName>
    </submittedName>
</protein>
<dbReference type="SMART" id="SM00829">
    <property type="entry name" value="PKS_ER"/>
    <property type="match status" value="1"/>
</dbReference>
<dbReference type="GO" id="GO:0016491">
    <property type="term" value="F:oxidoreductase activity"/>
    <property type="evidence" value="ECO:0007669"/>
    <property type="project" value="InterPro"/>
</dbReference>
<dbReference type="PANTHER" id="PTHR43482">
    <property type="entry name" value="PROTEIN AST1-RELATED"/>
    <property type="match status" value="1"/>
</dbReference>
<accession>A0AAV5RZP1</accession>
<dbReference type="InterPro" id="IPR020843">
    <property type="entry name" value="ER"/>
</dbReference>
<dbReference type="Gene3D" id="3.40.50.720">
    <property type="entry name" value="NAD(P)-binding Rossmann-like Domain"/>
    <property type="match status" value="2"/>
</dbReference>
<dbReference type="FunFam" id="3.90.180.10:FF:000038">
    <property type="entry name" value="Ast1p"/>
    <property type="match status" value="1"/>
</dbReference>
<dbReference type="EMBL" id="BTGD01000010">
    <property type="protein sequence ID" value="GMM56768.1"/>
    <property type="molecule type" value="Genomic_DNA"/>
</dbReference>
<organism evidence="2 3">
    <name type="scientific">Maudiozyma humilis</name>
    <name type="common">Sour dough yeast</name>
    <name type="synonym">Kazachstania humilis</name>
    <dbReference type="NCBI Taxonomy" id="51915"/>
    <lineage>
        <taxon>Eukaryota</taxon>
        <taxon>Fungi</taxon>
        <taxon>Dikarya</taxon>
        <taxon>Ascomycota</taxon>
        <taxon>Saccharomycotina</taxon>
        <taxon>Saccharomycetes</taxon>
        <taxon>Saccharomycetales</taxon>
        <taxon>Saccharomycetaceae</taxon>
        <taxon>Maudiozyma</taxon>
    </lineage>
</organism>
<proteinExistence type="predicted"/>
<dbReference type="InterPro" id="IPR036291">
    <property type="entry name" value="NAD(P)-bd_dom_sf"/>
</dbReference>
<dbReference type="Gene3D" id="3.90.180.10">
    <property type="entry name" value="Medium-chain alcohol dehydrogenases, catalytic domain"/>
    <property type="match status" value="2"/>
</dbReference>
<name>A0AAV5RZP1_MAUHU</name>
<dbReference type="Pfam" id="PF13602">
    <property type="entry name" value="ADH_zinc_N_2"/>
    <property type="match status" value="1"/>
</dbReference>
<feature type="domain" description="Enoyl reductase (ER)" evidence="1">
    <location>
        <begin position="62"/>
        <end position="427"/>
    </location>
</feature>
<dbReference type="InterPro" id="IPR013154">
    <property type="entry name" value="ADH-like_N"/>
</dbReference>
<dbReference type="InterPro" id="IPR011032">
    <property type="entry name" value="GroES-like_sf"/>
</dbReference>
<dbReference type="SUPFAM" id="SSF51735">
    <property type="entry name" value="NAD(P)-binding Rossmann-fold domains"/>
    <property type="match status" value="1"/>
</dbReference>
<reference evidence="2 3" key="1">
    <citation type="journal article" date="2023" name="Elife">
        <title>Identification of key yeast species and microbe-microbe interactions impacting larval growth of Drosophila in the wild.</title>
        <authorList>
            <person name="Mure A."/>
            <person name="Sugiura Y."/>
            <person name="Maeda R."/>
            <person name="Honda K."/>
            <person name="Sakurai N."/>
            <person name="Takahashi Y."/>
            <person name="Watada M."/>
            <person name="Katoh T."/>
            <person name="Gotoh A."/>
            <person name="Gotoh Y."/>
            <person name="Taniguchi I."/>
            <person name="Nakamura K."/>
            <person name="Hayashi T."/>
            <person name="Katayama T."/>
            <person name="Uemura T."/>
            <person name="Hattori Y."/>
        </authorList>
    </citation>
    <scope>NUCLEOTIDE SEQUENCE [LARGE SCALE GENOMIC DNA]</scope>
    <source>
        <strain evidence="2 3">KH-74</strain>
    </source>
</reference>